<dbReference type="Proteomes" id="UP001629260">
    <property type="component" value="Unassembled WGS sequence"/>
</dbReference>
<feature type="transmembrane region" description="Helical" evidence="1">
    <location>
        <begin position="362"/>
        <end position="379"/>
    </location>
</feature>
<dbReference type="EMBL" id="JBELQA010000008">
    <property type="protein sequence ID" value="MFL9831933.1"/>
    <property type="molecule type" value="Genomic_DNA"/>
</dbReference>
<gene>
    <name evidence="2" type="ORF">ABS764_13860</name>
</gene>
<reference evidence="2 3" key="1">
    <citation type="submission" date="2024-06" db="EMBL/GenBank/DDBJ databases">
        <authorList>
            <person name="Kaempfer P."/>
            <person name="Viver T."/>
        </authorList>
    </citation>
    <scope>NUCLEOTIDE SEQUENCE [LARGE SCALE GENOMIC DNA]</scope>
    <source>
        <strain evidence="2 3">ST-87</strain>
    </source>
</reference>
<sequence>MKDLLADLKKYSVLYFLIVLHLCGGIIANFAIIVSSCYAFYYFCFKKEVDLYVVFLLLYTGICMGQNSEAENVSNINVGLYTLFKNVLIIGPIALSTKFAFALATPVRALLNLGKTKSYWMLALWYLVILFSIIGLFVSFFSGQENKAGLTIGFRIALTMGVVLIPQLVSSKEEFLKQFDKIFILSAISLSLGLMNAHWLFITFGFLPYLWFRYKSISLKVVILLCLGRTLIGLEATITIIAMILLSFIFLFFTKFKIFNQKNLKYLGLIFVLVPILITIYVVLLPVDKLGYDFTSIMGYVKFKLIGDRKPIWDASFLQIITQNFFIAPAGSSLEVYFDYIDKWREWSEGSHNIFLEIGRQINGFSMLFFTVLISKTLYTSYKVLSNKIECFIILSFTSIYLAFGLSGQHLVYDGVGFMYWLLIAQFAQFNSKKNENITYLGS</sequence>
<evidence type="ECO:0008006" key="4">
    <source>
        <dbReference type="Google" id="ProtNLM"/>
    </source>
</evidence>
<feature type="transmembrane region" description="Helical" evidence="1">
    <location>
        <begin position="231"/>
        <end position="254"/>
    </location>
</feature>
<evidence type="ECO:0000313" key="2">
    <source>
        <dbReference type="EMBL" id="MFL9831933.1"/>
    </source>
</evidence>
<feature type="transmembrane region" description="Helical" evidence="1">
    <location>
        <begin position="152"/>
        <end position="170"/>
    </location>
</feature>
<evidence type="ECO:0000256" key="1">
    <source>
        <dbReference type="SAM" id="Phobius"/>
    </source>
</evidence>
<feature type="transmembrane region" description="Helical" evidence="1">
    <location>
        <begin position="12"/>
        <end position="42"/>
    </location>
</feature>
<feature type="transmembrane region" description="Helical" evidence="1">
    <location>
        <begin position="391"/>
        <end position="413"/>
    </location>
</feature>
<accession>A0ABW8XXV5</accession>
<keyword evidence="1" id="KW-1133">Transmembrane helix</keyword>
<feature type="transmembrane region" description="Helical" evidence="1">
    <location>
        <begin position="182"/>
        <end position="211"/>
    </location>
</feature>
<feature type="transmembrane region" description="Helical" evidence="1">
    <location>
        <begin position="266"/>
        <end position="284"/>
    </location>
</feature>
<evidence type="ECO:0000313" key="3">
    <source>
        <dbReference type="Proteomes" id="UP001629260"/>
    </source>
</evidence>
<feature type="transmembrane region" description="Helical" evidence="1">
    <location>
        <begin position="87"/>
        <end position="107"/>
    </location>
</feature>
<feature type="transmembrane region" description="Helical" evidence="1">
    <location>
        <begin position="119"/>
        <end position="140"/>
    </location>
</feature>
<comment type="caution">
    <text evidence="2">The sequence shown here is derived from an EMBL/GenBank/DDBJ whole genome shotgun (WGS) entry which is preliminary data.</text>
</comment>
<keyword evidence="1" id="KW-0472">Membrane</keyword>
<name>A0ABW8XXV5_9FLAO</name>
<proteinExistence type="predicted"/>
<protein>
    <recommendedName>
        <fullName evidence="4">O-antigen ligase</fullName>
    </recommendedName>
</protein>
<organism evidence="2 3">
    <name type="scientific">Flavobacterium plantiphilum</name>
    <dbReference type="NCBI Taxonomy" id="3163297"/>
    <lineage>
        <taxon>Bacteria</taxon>
        <taxon>Pseudomonadati</taxon>
        <taxon>Bacteroidota</taxon>
        <taxon>Flavobacteriia</taxon>
        <taxon>Flavobacteriales</taxon>
        <taxon>Flavobacteriaceae</taxon>
        <taxon>Flavobacterium</taxon>
    </lineage>
</organism>
<keyword evidence="1" id="KW-0812">Transmembrane</keyword>
<dbReference type="RefSeq" id="WP_408082382.1">
    <property type="nucleotide sequence ID" value="NZ_JBELQA010000008.1"/>
</dbReference>
<keyword evidence="3" id="KW-1185">Reference proteome</keyword>